<dbReference type="STRING" id="1236989.JCM15548_1897"/>
<dbReference type="PANTHER" id="PTHR35535">
    <property type="entry name" value="HEAT SHOCK PROTEIN HSLJ"/>
    <property type="match status" value="1"/>
</dbReference>
<evidence type="ECO:0000259" key="1">
    <source>
        <dbReference type="Pfam" id="PF03724"/>
    </source>
</evidence>
<sequence>MKNEFYFWSLFLMVVVLAGCSTARSINAEAQDAPLSGSWEMAKWTGYETVSAAFPQGLPVLVIDTEERTVNGSNGCNSIRGKIRSDRQAATIQFFEISSTKMFCQTVPENEFHQALGSVTSYRITQEKLFLLNGTKEVMVLNRREVP</sequence>
<dbReference type="InterPro" id="IPR038670">
    <property type="entry name" value="HslJ-like_sf"/>
</dbReference>
<reference evidence="2 3" key="1">
    <citation type="journal article" date="2015" name="Microbes Environ.">
        <title>Distribution and evolution of nitrogen fixation genes in the phylum bacteroidetes.</title>
        <authorList>
            <person name="Inoue J."/>
            <person name="Oshima K."/>
            <person name="Suda W."/>
            <person name="Sakamoto M."/>
            <person name="Iino T."/>
            <person name="Noda S."/>
            <person name="Hongoh Y."/>
            <person name="Hattori M."/>
            <person name="Ohkuma M."/>
        </authorList>
    </citation>
    <scope>NUCLEOTIDE SEQUENCE [LARGE SCALE GENOMIC DNA]</scope>
    <source>
        <strain evidence="2">JCM 15548</strain>
    </source>
</reference>
<protein>
    <recommendedName>
        <fullName evidence="1">DUF306 domain-containing protein</fullName>
    </recommendedName>
</protein>
<dbReference type="InterPro" id="IPR005184">
    <property type="entry name" value="DUF306_Meta_HslJ"/>
</dbReference>
<comment type="caution">
    <text evidence="2">The sequence shown here is derived from an EMBL/GenBank/DDBJ whole genome shotgun (WGS) entry which is preliminary data.</text>
</comment>
<dbReference type="PROSITE" id="PS51257">
    <property type="entry name" value="PROKAR_LIPOPROTEIN"/>
    <property type="match status" value="1"/>
</dbReference>
<dbReference type="Gene3D" id="2.40.128.270">
    <property type="match status" value="1"/>
</dbReference>
<accession>A0A0E9LUE6</accession>
<dbReference type="AlphaFoldDB" id="A0A0E9LUE6"/>
<evidence type="ECO:0000313" key="2">
    <source>
        <dbReference type="EMBL" id="GAO28771.1"/>
    </source>
</evidence>
<organism evidence="2 3">
    <name type="scientific">Geofilum rubicundum JCM 15548</name>
    <dbReference type="NCBI Taxonomy" id="1236989"/>
    <lineage>
        <taxon>Bacteria</taxon>
        <taxon>Pseudomonadati</taxon>
        <taxon>Bacteroidota</taxon>
        <taxon>Bacteroidia</taxon>
        <taxon>Marinilabiliales</taxon>
        <taxon>Marinilabiliaceae</taxon>
        <taxon>Geofilum</taxon>
    </lineage>
</organism>
<feature type="domain" description="DUF306" evidence="1">
    <location>
        <begin position="34"/>
        <end position="139"/>
    </location>
</feature>
<dbReference type="InterPro" id="IPR053147">
    <property type="entry name" value="Hsp_HslJ-like"/>
</dbReference>
<dbReference type="EMBL" id="BAZW01000004">
    <property type="protein sequence ID" value="GAO28771.1"/>
    <property type="molecule type" value="Genomic_DNA"/>
</dbReference>
<name>A0A0E9LUE6_9BACT</name>
<dbReference type="Proteomes" id="UP000032900">
    <property type="component" value="Unassembled WGS sequence"/>
</dbReference>
<keyword evidence="3" id="KW-1185">Reference proteome</keyword>
<dbReference type="RefSeq" id="WP_062122491.1">
    <property type="nucleotide sequence ID" value="NZ_BAZW01000004.1"/>
</dbReference>
<gene>
    <name evidence="2" type="ORF">JCM15548_1897</name>
</gene>
<dbReference type="Pfam" id="PF03724">
    <property type="entry name" value="META"/>
    <property type="match status" value="1"/>
</dbReference>
<dbReference type="PANTHER" id="PTHR35535:SF1">
    <property type="entry name" value="HEAT SHOCK PROTEIN HSLJ"/>
    <property type="match status" value="1"/>
</dbReference>
<dbReference type="OrthoDB" id="880459at2"/>
<evidence type="ECO:0000313" key="3">
    <source>
        <dbReference type="Proteomes" id="UP000032900"/>
    </source>
</evidence>
<proteinExistence type="predicted"/>